<evidence type="ECO:0000256" key="5">
    <source>
        <dbReference type="ARBA" id="ARBA00022842"/>
    </source>
</evidence>
<dbReference type="Pfam" id="PF00293">
    <property type="entry name" value="NUDIX"/>
    <property type="match status" value="1"/>
</dbReference>
<evidence type="ECO:0000256" key="1">
    <source>
        <dbReference type="ARBA" id="ARBA00001936"/>
    </source>
</evidence>
<dbReference type="PROSITE" id="PS00893">
    <property type="entry name" value="NUDIX_BOX"/>
    <property type="match status" value="1"/>
</dbReference>
<comment type="caution">
    <text evidence="8">The sequence shown here is derived from an EMBL/GenBank/DDBJ whole genome shotgun (WGS) entry which is preliminary data.</text>
</comment>
<dbReference type="OrthoDB" id="9802805at2"/>
<sequence>MLIKDIEHHFNSKKHNGFIDINLQYAVLVPIIIVEEKPHVLFEVRAHNLKKQPGEICFPGGKIEGKETPIDTCIRETMEELNILNNNIKILGPLDVLVTPFNMAIHPFCGVIKNIQLSNIIYNRDEVQSVFVVSLDELLSKKPLKYEMDLLLESKDDFPYHLIENGEEYSFNKGSYPVYFYSHKEFIIWGITARILNSFLEGLKEKSIHDL</sequence>
<dbReference type="InterPro" id="IPR000086">
    <property type="entry name" value="NUDIX_hydrolase_dom"/>
</dbReference>
<proteinExistence type="predicted"/>
<protein>
    <submittedName>
        <fullName evidence="8">CoA pyrophosphatase</fullName>
    </submittedName>
</protein>
<evidence type="ECO:0000313" key="8">
    <source>
        <dbReference type="EMBL" id="KAB3538621.1"/>
    </source>
</evidence>
<evidence type="ECO:0000259" key="7">
    <source>
        <dbReference type="PROSITE" id="PS51462"/>
    </source>
</evidence>
<gene>
    <name evidence="8" type="ORF">F8154_01640</name>
</gene>
<evidence type="ECO:0000256" key="6">
    <source>
        <dbReference type="ARBA" id="ARBA00023211"/>
    </source>
</evidence>
<dbReference type="SUPFAM" id="SSF55811">
    <property type="entry name" value="Nudix"/>
    <property type="match status" value="1"/>
</dbReference>
<evidence type="ECO:0000256" key="3">
    <source>
        <dbReference type="ARBA" id="ARBA00022723"/>
    </source>
</evidence>
<keyword evidence="6" id="KW-0464">Manganese</keyword>
<name>A0A6I0F6N5_9FIRM</name>
<dbReference type="InterPro" id="IPR015797">
    <property type="entry name" value="NUDIX_hydrolase-like_dom_sf"/>
</dbReference>
<evidence type="ECO:0000313" key="9">
    <source>
        <dbReference type="Proteomes" id="UP000432715"/>
    </source>
</evidence>
<reference evidence="8 9" key="1">
    <citation type="submission" date="2019-10" db="EMBL/GenBank/DDBJ databases">
        <title>Alkaliphilus serpentinus sp. nov. and Alkaliphilus pronyensis sp. nov., two novel anaerobic alkaliphilic species isolated from the serpentinized-hosted hydrothermal field of the Prony Bay (New Caledonia).</title>
        <authorList>
            <person name="Postec A."/>
        </authorList>
    </citation>
    <scope>NUCLEOTIDE SEQUENCE [LARGE SCALE GENOMIC DNA]</scope>
    <source>
        <strain evidence="8 9">LacV</strain>
    </source>
</reference>
<dbReference type="PROSITE" id="PS51462">
    <property type="entry name" value="NUDIX"/>
    <property type="match status" value="1"/>
</dbReference>
<dbReference type="InterPro" id="IPR045121">
    <property type="entry name" value="CoAse"/>
</dbReference>
<dbReference type="PANTHER" id="PTHR12992">
    <property type="entry name" value="NUDIX HYDROLASE"/>
    <property type="match status" value="1"/>
</dbReference>
<dbReference type="GO" id="GO:0046872">
    <property type="term" value="F:metal ion binding"/>
    <property type="evidence" value="ECO:0007669"/>
    <property type="project" value="UniProtKB-KW"/>
</dbReference>
<comment type="cofactor">
    <cofactor evidence="2">
        <name>Mg(2+)</name>
        <dbReference type="ChEBI" id="CHEBI:18420"/>
    </cofactor>
</comment>
<keyword evidence="5" id="KW-0460">Magnesium</keyword>
<keyword evidence="3" id="KW-0479">Metal-binding</keyword>
<evidence type="ECO:0000256" key="2">
    <source>
        <dbReference type="ARBA" id="ARBA00001946"/>
    </source>
</evidence>
<feature type="domain" description="Nudix hydrolase" evidence="7">
    <location>
        <begin position="22"/>
        <end position="156"/>
    </location>
</feature>
<evidence type="ECO:0000256" key="4">
    <source>
        <dbReference type="ARBA" id="ARBA00022801"/>
    </source>
</evidence>
<dbReference type="Gene3D" id="3.90.79.10">
    <property type="entry name" value="Nucleoside Triphosphate Pyrophosphohydrolase"/>
    <property type="match status" value="1"/>
</dbReference>
<keyword evidence="9" id="KW-1185">Reference proteome</keyword>
<dbReference type="Proteomes" id="UP000432715">
    <property type="component" value="Unassembled WGS sequence"/>
</dbReference>
<dbReference type="InterPro" id="IPR020084">
    <property type="entry name" value="NUDIX_hydrolase_CS"/>
</dbReference>
<keyword evidence="4" id="KW-0378">Hydrolase</keyword>
<dbReference type="CDD" id="cd03426">
    <property type="entry name" value="NUDIX_CoAse_Nudt7"/>
    <property type="match status" value="1"/>
</dbReference>
<dbReference type="AlphaFoldDB" id="A0A6I0F6N5"/>
<organism evidence="8 9">
    <name type="scientific">Alkaliphilus pronyensis</name>
    <dbReference type="NCBI Taxonomy" id="1482732"/>
    <lineage>
        <taxon>Bacteria</taxon>
        <taxon>Bacillati</taxon>
        <taxon>Bacillota</taxon>
        <taxon>Clostridia</taxon>
        <taxon>Peptostreptococcales</taxon>
        <taxon>Natronincolaceae</taxon>
        <taxon>Alkaliphilus</taxon>
    </lineage>
</organism>
<accession>A0A6I0F6N5</accession>
<comment type="cofactor">
    <cofactor evidence="1">
        <name>Mn(2+)</name>
        <dbReference type="ChEBI" id="CHEBI:29035"/>
    </cofactor>
</comment>
<dbReference type="EMBL" id="WBZC01000004">
    <property type="protein sequence ID" value="KAB3538621.1"/>
    <property type="molecule type" value="Genomic_DNA"/>
</dbReference>
<dbReference type="GO" id="GO:0010945">
    <property type="term" value="F:coenzyme A diphosphatase activity"/>
    <property type="evidence" value="ECO:0007669"/>
    <property type="project" value="InterPro"/>
</dbReference>
<dbReference type="RefSeq" id="WP_151859848.1">
    <property type="nucleotide sequence ID" value="NZ_WBZC01000004.1"/>
</dbReference>
<dbReference type="PANTHER" id="PTHR12992:SF11">
    <property type="entry name" value="MITOCHONDRIAL COENZYME A DIPHOSPHATASE NUDT8"/>
    <property type="match status" value="1"/>
</dbReference>